<sequence>MSYSTTPTLPWVLPMYEKMKKHLVSTQNSDTQLPQIRTAASAALAKLDKYYFKAVFNQYNIIATMLHPHLGLRWFRRLGDPDRAEHAKVLFETASKGQSKQANDFLEDVMMNDISSDEEDDNASGIISEYDRFYIAYKNIDQGDANDPLAWWKLHESKFPIITTMARDFLAIPGTSVSVERLFSTSRQLCTEVRSSLKADTIMKAMLTKAWIKAGLFFFN</sequence>
<dbReference type="GO" id="GO:0008270">
    <property type="term" value="F:zinc ion binding"/>
    <property type="evidence" value="ECO:0007669"/>
    <property type="project" value="UniProtKB-KW"/>
</dbReference>
<evidence type="ECO:0000256" key="2">
    <source>
        <dbReference type="ARBA" id="ARBA00022723"/>
    </source>
</evidence>
<dbReference type="OrthoDB" id="3264316at2759"/>
<gene>
    <name evidence="7" type="ORF">ARMOST_15272</name>
</gene>
<keyword evidence="8" id="KW-1185">Reference proteome</keyword>
<dbReference type="EMBL" id="FUEG01000015">
    <property type="protein sequence ID" value="SJL11861.1"/>
    <property type="molecule type" value="Genomic_DNA"/>
</dbReference>
<evidence type="ECO:0000256" key="1">
    <source>
        <dbReference type="ARBA" id="ARBA00004123"/>
    </source>
</evidence>
<evidence type="ECO:0000313" key="7">
    <source>
        <dbReference type="EMBL" id="SJL11861.1"/>
    </source>
</evidence>
<dbReference type="AlphaFoldDB" id="A0A284RSW2"/>
<dbReference type="STRING" id="47428.A0A284RSW2"/>
<protein>
    <recommendedName>
        <fullName evidence="6">HAT C-terminal dimerisation domain-containing protein</fullName>
    </recommendedName>
</protein>
<organism evidence="7 8">
    <name type="scientific">Armillaria ostoyae</name>
    <name type="common">Armillaria root rot fungus</name>
    <dbReference type="NCBI Taxonomy" id="47428"/>
    <lineage>
        <taxon>Eukaryota</taxon>
        <taxon>Fungi</taxon>
        <taxon>Dikarya</taxon>
        <taxon>Basidiomycota</taxon>
        <taxon>Agaricomycotina</taxon>
        <taxon>Agaricomycetes</taxon>
        <taxon>Agaricomycetidae</taxon>
        <taxon>Agaricales</taxon>
        <taxon>Marasmiineae</taxon>
        <taxon>Physalacriaceae</taxon>
        <taxon>Armillaria</taxon>
    </lineage>
</organism>
<keyword evidence="3" id="KW-0863">Zinc-finger</keyword>
<dbReference type="Proteomes" id="UP000219338">
    <property type="component" value="Unassembled WGS sequence"/>
</dbReference>
<name>A0A284RSW2_ARMOS</name>
<evidence type="ECO:0000256" key="5">
    <source>
        <dbReference type="ARBA" id="ARBA00023242"/>
    </source>
</evidence>
<accession>A0A284RSW2</accession>
<keyword evidence="4" id="KW-0862">Zinc</keyword>
<reference evidence="8" key="1">
    <citation type="journal article" date="2017" name="Nat. Ecol. Evol.">
        <title>Genome expansion and lineage-specific genetic innovations in the forest pathogenic fungi Armillaria.</title>
        <authorList>
            <person name="Sipos G."/>
            <person name="Prasanna A.N."/>
            <person name="Walter M.C."/>
            <person name="O'Connor E."/>
            <person name="Balint B."/>
            <person name="Krizsan K."/>
            <person name="Kiss B."/>
            <person name="Hess J."/>
            <person name="Varga T."/>
            <person name="Slot J."/>
            <person name="Riley R."/>
            <person name="Boka B."/>
            <person name="Rigling D."/>
            <person name="Barry K."/>
            <person name="Lee J."/>
            <person name="Mihaltcheva S."/>
            <person name="LaButti K."/>
            <person name="Lipzen A."/>
            <person name="Waldron R."/>
            <person name="Moloney N.M."/>
            <person name="Sperisen C."/>
            <person name="Kredics L."/>
            <person name="Vagvoelgyi C."/>
            <person name="Patrignani A."/>
            <person name="Fitzpatrick D."/>
            <person name="Nagy I."/>
            <person name="Doyle S."/>
            <person name="Anderson J.B."/>
            <person name="Grigoriev I.V."/>
            <person name="Gueldener U."/>
            <person name="Muensterkoetter M."/>
            <person name="Nagy L.G."/>
        </authorList>
    </citation>
    <scope>NUCLEOTIDE SEQUENCE [LARGE SCALE GENOMIC DNA]</scope>
    <source>
        <strain evidence="8">C18/9</strain>
    </source>
</reference>
<dbReference type="PANTHER" id="PTHR46481:SF10">
    <property type="entry name" value="ZINC FINGER BED DOMAIN-CONTAINING PROTEIN 39"/>
    <property type="match status" value="1"/>
</dbReference>
<evidence type="ECO:0000259" key="6">
    <source>
        <dbReference type="Pfam" id="PF05699"/>
    </source>
</evidence>
<keyword evidence="2" id="KW-0479">Metal-binding</keyword>
<evidence type="ECO:0000256" key="3">
    <source>
        <dbReference type="ARBA" id="ARBA00022771"/>
    </source>
</evidence>
<comment type="subcellular location">
    <subcellularLocation>
        <location evidence="1">Nucleus</location>
    </subcellularLocation>
</comment>
<keyword evidence="5" id="KW-0539">Nucleus</keyword>
<dbReference type="PANTHER" id="PTHR46481">
    <property type="entry name" value="ZINC FINGER BED DOMAIN-CONTAINING PROTEIN 4"/>
    <property type="match status" value="1"/>
</dbReference>
<dbReference type="InterPro" id="IPR052035">
    <property type="entry name" value="ZnF_BED_domain_contain"/>
</dbReference>
<evidence type="ECO:0000313" key="8">
    <source>
        <dbReference type="Proteomes" id="UP000219338"/>
    </source>
</evidence>
<dbReference type="SUPFAM" id="SSF53098">
    <property type="entry name" value="Ribonuclease H-like"/>
    <property type="match status" value="1"/>
</dbReference>
<dbReference type="InterPro" id="IPR008906">
    <property type="entry name" value="HATC_C_dom"/>
</dbReference>
<feature type="domain" description="HAT C-terminal dimerisation" evidence="6">
    <location>
        <begin position="139"/>
        <end position="212"/>
    </location>
</feature>
<dbReference type="InterPro" id="IPR012337">
    <property type="entry name" value="RNaseH-like_sf"/>
</dbReference>
<dbReference type="Pfam" id="PF05699">
    <property type="entry name" value="Dimer_Tnp_hAT"/>
    <property type="match status" value="1"/>
</dbReference>
<evidence type="ECO:0000256" key="4">
    <source>
        <dbReference type="ARBA" id="ARBA00022833"/>
    </source>
</evidence>
<dbReference type="OMA" id="TIRECMC"/>
<dbReference type="GO" id="GO:0005634">
    <property type="term" value="C:nucleus"/>
    <property type="evidence" value="ECO:0007669"/>
    <property type="project" value="UniProtKB-SubCell"/>
</dbReference>
<dbReference type="GO" id="GO:0046983">
    <property type="term" value="F:protein dimerization activity"/>
    <property type="evidence" value="ECO:0007669"/>
    <property type="project" value="InterPro"/>
</dbReference>
<proteinExistence type="predicted"/>